<evidence type="ECO:0000313" key="3">
    <source>
        <dbReference type="EMBL" id="MVQ28803.1"/>
    </source>
</evidence>
<gene>
    <name evidence="3" type="ORF">GON04_05080</name>
</gene>
<protein>
    <submittedName>
        <fullName evidence="3">Tripartite tricarboxylate transporter substrate binding protein</fullName>
    </submittedName>
</protein>
<evidence type="ECO:0000313" key="4">
    <source>
        <dbReference type="Proteomes" id="UP000469385"/>
    </source>
</evidence>
<dbReference type="PANTHER" id="PTHR42928:SF5">
    <property type="entry name" value="BLR1237 PROTEIN"/>
    <property type="match status" value="1"/>
</dbReference>
<dbReference type="PANTHER" id="PTHR42928">
    <property type="entry name" value="TRICARBOXYLATE-BINDING PROTEIN"/>
    <property type="match status" value="1"/>
</dbReference>
<organism evidence="3 4">
    <name type="scientific">Ramlibacter pinisoli</name>
    <dbReference type="NCBI Taxonomy" id="2682844"/>
    <lineage>
        <taxon>Bacteria</taxon>
        <taxon>Pseudomonadati</taxon>
        <taxon>Pseudomonadota</taxon>
        <taxon>Betaproteobacteria</taxon>
        <taxon>Burkholderiales</taxon>
        <taxon>Comamonadaceae</taxon>
        <taxon>Ramlibacter</taxon>
    </lineage>
</organism>
<accession>A0A6N8ISF6</accession>
<dbReference type="AlphaFoldDB" id="A0A6N8ISF6"/>
<dbReference type="InterPro" id="IPR005064">
    <property type="entry name" value="BUG"/>
</dbReference>
<feature type="signal peptide" evidence="2">
    <location>
        <begin position="1"/>
        <end position="23"/>
    </location>
</feature>
<evidence type="ECO:0000256" key="1">
    <source>
        <dbReference type="ARBA" id="ARBA00006987"/>
    </source>
</evidence>
<proteinExistence type="inferred from homology"/>
<comment type="similarity">
    <text evidence="1">Belongs to the UPF0065 (bug) family.</text>
</comment>
<dbReference type="Gene3D" id="3.40.190.150">
    <property type="entry name" value="Bordetella uptake gene, domain 1"/>
    <property type="match status" value="1"/>
</dbReference>
<dbReference type="SUPFAM" id="SSF53850">
    <property type="entry name" value="Periplasmic binding protein-like II"/>
    <property type="match status" value="1"/>
</dbReference>
<dbReference type="RefSeq" id="WP_157396867.1">
    <property type="nucleotide sequence ID" value="NZ_WSEL01000003.1"/>
</dbReference>
<dbReference type="Pfam" id="PF03401">
    <property type="entry name" value="TctC"/>
    <property type="match status" value="1"/>
</dbReference>
<dbReference type="PIRSF" id="PIRSF017082">
    <property type="entry name" value="YflP"/>
    <property type="match status" value="1"/>
</dbReference>
<sequence>MKVQLPTLVASMAIVLATAQAHAQSSRYPDRPVKVVVAFAPGGNNDVPVRIVTVKLGELWNVPVIVDNRAGAGGIVGTDFVAKAAADGYTLLNCNSATHGANPALHKKLPYDAVNSFSAVALIGSAPNVVLVPSNSPIRRMQDLLEQAKASPGKLAVGTAGIGSTQHFSLELLKTMTSTTIAHLPYRGGSLALSDVMAGQVPAAITGLPTALSAIKAGKVRALAVTSAERSRHLPDLPTVAESGVAGYDVTTWTGLCAPAGTPRPILEQLDADVRRALDAPDTRQKLLDAGVEPTYVPADRLASLIANEVARFSKIVTAAGIVPEQ</sequence>
<dbReference type="Gene3D" id="3.40.190.10">
    <property type="entry name" value="Periplasmic binding protein-like II"/>
    <property type="match status" value="1"/>
</dbReference>
<comment type="caution">
    <text evidence="3">The sequence shown here is derived from an EMBL/GenBank/DDBJ whole genome shotgun (WGS) entry which is preliminary data.</text>
</comment>
<dbReference type="CDD" id="cd13578">
    <property type="entry name" value="PBP2_Bug27"/>
    <property type="match status" value="1"/>
</dbReference>
<name>A0A6N8ISF6_9BURK</name>
<keyword evidence="4" id="KW-1185">Reference proteome</keyword>
<dbReference type="Proteomes" id="UP000469385">
    <property type="component" value="Unassembled WGS sequence"/>
</dbReference>
<keyword evidence="2" id="KW-0732">Signal</keyword>
<dbReference type="EMBL" id="WSEL01000003">
    <property type="protein sequence ID" value="MVQ28803.1"/>
    <property type="molecule type" value="Genomic_DNA"/>
</dbReference>
<feature type="chain" id="PRO_5026768585" evidence="2">
    <location>
        <begin position="24"/>
        <end position="326"/>
    </location>
</feature>
<evidence type="ECO:0000256" key="2">
    <source>
        <dbReference type="SAM" id="SignalP"/>
    </source>
</evidence>
<reference evidence="3 4" key="1">
    <citation type="submission" date="2019-12" db="EMBL/GenBank/DDBJ databases">
        <authorList>
            <person name="Huq M.A."/>
        </authorList>
    </citation>
    <scope>NUCLEOTIDE SEQUENCE [LARGE SCALE GENOMIC DNA]</scope>
    <source>
        <strain evidence="3 4">MAH-25</strain>
    </source>
</reference>
<dbReference type="InterPro" id="IPR042100">
    <property type="entry name" value="Bug_dom1"/>
</dbReference>